<sequence>MTTDRPAPSVPLGTRVVLRYRLPAGYSHPMTDVIGELVSVEPVVAVRTADGRVVQVAPTSVVALKPIAARPIRVSEIRALEHAAAAGWPGLESAWVDGWLVRAGHGFTRRANSATPLGERGTVADPADPAVRARLREWFAARGLPLRLLVPDRLARIPEGWPTSEPVLVMGADLANVPLPPEPAPVTITDRPDADWMSLHRADADPLLAQDVLGSVAAGILGFGRIGAPGQPPLAICRAAITDAPDGRRWVGLSTVEVAPEHRRRGLGTLVCGALLRWAREQGATHAYLQVEESNTAARALYRELGFVDHHRYRYASEPVG</sequence>
<dbReference type="Gene3D" id="3.40.630.30">
    <property type="match status" value="1"/>
</dbReference>
<feature type="domain" description="N-acetyltransferase" evidence="1">
    <location>
        <begin position="186"/>
        <end position="321"/>
    </location>
</feature>
<protein>
    <submittedName>
        <fullName evidence="2">Acetyltransferase</fullName>
    </submittedName>
</protein>
<name>A0A0V9UR33_9NOCA</name>
<evidence type="ECO:0000259" key="1">
    <source>
        <dbReference type="PROSITE" id="PS51186"/>
    </source>
</evidence>
<dbReference type="SUPFAM" id="SSF55729">
    <property type="entry name" value="Acyl-CoA N-acyltransferases (Nat)"/>
    <property type="match status" value="1"/>
</dbReference>
<dbReference type="CDD" id="cd04301">
    <property type="entry name" value="NAT_SF"/>
    <property type="match status" value="1"/>
</dbReference>
<dbReference type="PANTHER" id="PTHR43072">
    <property type="entry name" value="N-ACETYLTRANSFERASE"/>
    <property type="match status" value="1"/>
</dbReference>
<accession>A0A0V9UR33</accession>
<evidence type="ECO:0000313" key="2">
    <source>
        <dbReference type="EMBL" id="KSZ60466.1"/>
    </source>
</evidence>
<dbReference type="AlphaFoldDB" id="A0A0V9UR33"/>
<dbReference type="PATRIC" id="fig|1441730.3.peg.689"/>
<dbReference type="InterPro" id="IPR056935">
    <property type="entry name" value="Rv0428c-like_C"/>
</dbReference>
<evidence type="ECO:0000313" key="3">
    <source>
        <dbReference type="Proteomes" id="UP000053060"/>
    </source>
</evidence>
<reference evidence="3" key="1">
    <citation type="submission" date="2015-01" db="EMBL/GenBank/DDBJ databases">
        <title>Draft genome sequence of Rhodococcus pyridinivorans strain KG-16, a hydrocarbon-degrading bacterium.</title>
        <authorList>
            <person name="Aggarwal R.K."/>
            <person name="Dawar C."/>
        </authorList>
    </citation>
    <scope>NUCLEOTIDE SEQUENCE [LARGE SCALE GENOMIC DNA]</scope>
    <source>
        <strain evidence="3">KG-16</strain>
    </source>
</reference>
<gene>
    <name evidence="2" type="ORF">Z045_03275</name>
</gene>
<dbReference type="PROSITE" id="PS51186">
    <property type="entry name" value="GNAT"/>
    <property type="match status" value="1"/>
</dbReference>
<comment type="caution">
    <text evidence="2">The sequence shown here is derived from an EMBL/GenBank/DDBJ whole genome shotgun (WGS) entry which is preliminary data.</text>
</comment>
<organism evidence="2 3">
    <name type="scientific">Rhodococcus pyridinivorans KG-16</name>
    <dbReference type="NCBI Taxonomy" id="1441730"/>
    <lineage>
        <taxon>Bacteria</taxon>
        <taxon>Bacillati</taxon>
        <taxon>Actinomycetota</taxon>
        <taxon>Actinomycetes</taxon>
        <taxon>Mycobacteriales</taxon>
        <taxon>Nocardiaceae</taxon>
        <taxon>Rhodococcus</taxon>
    </lineage>
</organism>
<dbReference type="EMBL" id="AZXY01000001">
    <property type="protein sequence ID" value="KSZ60466.1"/>
    <property type="molecule type" value="Genomic_DNA"/>
</dbReference>
<proteinExistence type="predicted"/>
<dbReference type="RefSeq" id="WP_060650576.1">
    <property type="nucleotide sequence ID" value="NZ_AZXY01000001.1"/>
</dbReference>
<dbReference type="InterPro" id="IPR016181">
    <property type="entry name" value="Acyl_CoA_acyltransferase"/>
</dbReference>
<reference evidence="2 3" key="2">
    <citation type="journal article" date="2016" name="Genome Announc.">
        <title>Draft Genome Sequence of a Versatile Hydrocarbon-Degrading Bacterium, Rhodococcus pyridinivorans Strain KG-16, Collected from Oil Fields in India.</title>
        <authorList>
            <person name="Aggarwal R.K."/>
            <person name="Dawar C."/>
            <person name="Phanindranath R."/>
            <person name="Mutnuri L."/>
            <person name="Dayal A.M."/>
        </authorList>
    </citation>
    <scope>NUCLEOTIDE SEQUENCE [LARGE SCALE GENOMIC DNA]</scope>
    <source>
        <strain evidence="2 3">KG-16</strain>
    </source>
</reference>
<dbReference type="Pfam" id="PF24553">
    <property type="entry name" value="Rv0428c_C"/>
    <property type="match status" value="1"/>
</dbReference>
<dbReference type="GO" id="GO:0016747">
    <property type="term" value="F:acyltransferase activity, transferring groups other than amino-acyl groups"/>
    <property type="evidence" value="ECO:0007669"/>
    <property type="project" value="InterPro"/>
</dbReference>
<keyword evidence="2" id="KW-0808">Transferase</keyword>
<dbReference type="InterPro" id="IPR056934">
    <property type="entry name" value="SH3_Rv0428c"/>
</dbReference>
<dbReference type="PANTHER" id="PTHR43072:SF60">
    <property type="entry name" value="L-2,4-DIAMINOBUTYRIC ACID ACETYLTRANSFERASE"/>
    <property type="match status" value="1"/>
</dbReference>
<dbReference type="Proteomes" id="UP000053060">
    <property type="component" value="Unassembled WGS sequence"/>
</dbReference>
<dbReference type="InterPro" id="IPR000182">
    <property type="entry name" value="GNAT_dom"/>
</dbReference>
<dbReference type="Pfam" id="PF24551">
    <property type="entry name" value="SH3_Rv0428c"/>
    <property type="match status" value="1"/>
</dbReference>